<dbReference type="PROSITE" id="PS01010">
    <property type="entry name" value="CRISP_2"/>
    <property type="match status" value="1"/>
</dbReference>
<evidence type="ECO:0000259" key="3">
    <source>
        <dbReference type="SMART" id="SM00198"/>
    </source>
</evidence>
<keyword evidence="5" id="KW-1185">Reference proteome</keyword>
<reference evidence="4 5" key="1">
    <citation type="journal article" date="2021" name="DNA Res.">
        <title>Genome analysis of Candida subhashii reveals its hybrid nature and dual mitochondrial genome conformations.</title>
        <authorList>
            <person name="Mixao V."/>
            <person name="Hegedusova E."/>
            <person name="Saus E."/>
            <person name="Pryszcz L.P."/>
            <person name="Cillingova A."/>
            <person name="Nosek J."/>
            <person name="Gabaldon T."/>
        </authorList>
    </citation>
    <scope>NUCLEOTIDE SEQUENCE [LARGE SCALE GENOMIC DNA]</scope>
    <source>
        <strain evidence="4 5">CBS 10753</strain>
    </source>
</reference>
<dbReference type="InterPro" id="IPR018244">
    <property type="entry name" value="Allrgn_V5/Tpx1_CS"/>
</dbReference>
<evidence type="ECO:0000313" key="4">
    <source>
        <dbReference type="EMBL" id="KAG7663640.1"/>
    </source>
</evidence>
<gene>
    <name evidence="4" type="ORF">J8A68_002889</name>
</gene>
<feature type="region of interest" description="Disordered" evidence="1">
    <location>
        <begin position="116"/>
        <end position="156"/>
    </location>
</feature>
<keyword evidence="2" id="KW-0732">Signal</keyword>
<name>A0A8J5QWP7_9ASCO</name>
<feature type="chain" id="PRO_5035287575" description="SCP domain-containing protein" evidence="2">
    <location>
        <begin position="18"/>
        <end position="375"/>
    </location>
</feature>
<dbReference type="EMBL" id="JAGSYN010000125">
    <property type="protein sequence ID" value="KAG7663640.1"/>
    <property type="molecule type" value="Genomic_DNA"/>
</dbReference>
<feature type="region of interest" description="Disordered" evidence="1">
    <location>
        <begin position="57"/>
        <end position="76"/>
    </location>
</feature>
<proteinExistence type="predicted"/>
<dbReference type="AlphaFoldDB" id="A0A8J5QWP7"/>
<feature type="compositionally biased region" description="Polar residues" evidence="1">
    <location>
        <begin position="65"/>
        <end position="74"/>
    </location>
</feature>
<evidence type="ECO:0000256" key="1">
    <source>
        <dbReference type="SAM" id="MobiDB-lite"/>
    </source>
</evidence>
<feature type="region of interest" description="Disordered" evidence="1">
    <location>
        <begin position="86"/>
        <end position="105"/>
    </location>
</feature>
<comment type="caution">
    <text evidence="4">The sequence shown here is derived from an EMBL/GenBank/DDBJ whole genome shotgun (WGS) entry which is preliminary data.</text>
</comment>
<feature type="signal peptide" evidence="2">
    <location>
        <begin position="1"/>
        <end position="17"/>
    </location>
</feature>
<feature type="domain" description="SCP" evidence="3">
    <location>
        <begin position="239"/>
        <end position="364"/>
    </location>
</feature>
<dbReference type="InterPro" id="IPR014044">
    <property type="entry name" value="CAP_dom"/>
</dbReference>
<dbReference type="Proteomes" id="UP000694255">
    <property type="component" value="Unassembled WGS sequence"/>
</dbReference>
<sequence>MKLKLILLFYLTSVVLSKTVYVETVVTVTPTSSSTIDPPSESSTKKAKTIVQYVVETVQPEGEGPTTSTSNKKGPTTVIQQVVVTHTPSQEEPTTSSSEVQSEKKAKTVIEQVVVTVAPSDSEQLDPPKETQVSETDVETQNEQDTPAQEPTEKETTVVVQEVVTEDPNISSTDVQNAKTIVEQVVVAVIPPTTLETSYITGLNTQPTPVPEYVPEIDPSDPLAQEIYSYTGPYILNQTFSDIMLADHNKKRARHGVAPLRWSNEVFNFAASYAEQYACTGKLKHSGGMYGENLAIGYSPLDAMNTWYIEGEEYEYGTENVYDHFTAIVWNSTTSVGCAYKVCENLQDVWYIVCNYDPHGNIIGFSSRNVFPPLY</sequence>
<dbReference type="GeneID" id="73469690"/>
<organism evidence="4 5">
    <name type="scientific">[Candida] subhashii</name>
    <dbReference type="NCBI Taxonomy" id="561895"/>
    <lineage>
        <taxon>Eukaryota</taxon>
        <taxon>Fungi</taxon>
        <taxon>Dikarya</taxon>
        <taxon>Ascomycota</taxon>
        <taxon>Saccharomycotina</taxon>
        <taxon>Pichiomycetes</taxon>
        <taxon>Debaryomycetaceae</taxon>
        <taxon>Spathaspora</taxon>
    </lineage>
</organism>
<dbReference type="OrthoDB" id="337038at2759"/>
<dbReference type="PROSITE" id="PS01009">
    <property type="entry name" value="CRISP_1"/>
    <property type="match status" value="1"/>
</dbReference>
<protein>
    <recommendedName>
        <fullName evidence="3">SCP domain-containing protein</fullName>
    </recommendedName>
</protein>
<dbReference type="InterPro" id="IPR001283">
    <property type="entry name" value="CRISP-related"/>
</dbReference>
<evidence type="ECO:0000256" key="2">
    <source>
        <dbReference type="SAM" id="SignalP"/>
    </source>
</evidence>
<accession>A0A8J5QWP7</accession>
<dbReference type="PANTHER" id="PTHR10334">
    <property type="entry name" value="CYSTEINE-RICH SECRETORY PROTEIN-RELATED"/>
    <property type="match status" value="1"/>
</dbReference>
<dbReference type="GO" id="GO:0005576">
    <property type="term" value="C:extracellular region"/>
    <property type="evidence" value="ECO:0007669"/>
    <property type="project" value="InterPro"/>
</dbReference>
<dbReference type="RefSeq" id="XP_049263872.1">
    <property type="nucleotide sequence ID" value="XM_049406686.1"/>
</dbReference>
<feature type="compositionally biased region" description="Low complexity" evidence="1">
    <location>
        <begin position="86"/>
        <end position="100"/>
    </location>
</feature>
<evidence type="ECO:0000313" key="5">
    <source>
        <dbReference type="Proteomes" id="UP000694255"/>
    </source>
</evidence>
<dbReference type="SMART" id="SM00198">
    <property type="entry name" value="SCP"/>
    <property type="match status" value="1"/>
</dbReference>
<dbReference type="Pfam" id="PF00188">
    <property type="entry name" value="CAP"/>
    <property type="match status" value="1"/>
</dbReference>